<dbReference type="Pfam" id="PF00175">
    <property type="entry name" value="NAD_binding_1"/>
    <property type="match status" value="1"/>
</dbReference>
<proteinExistence type="predicted"/>
<dbReference type="InterPro" id="IPR017938">
    <property type="entry name" value="Riboflavin_synthase-like_b-brl"/>
</dbReference>
<dbReference type="PANTHER" id="PTHR47354:SF5">
    <property type="entry name" value="PROTEIN RFBI"/>
    <property type="match status" value="1"/>
</dbReference>
<dbReference type="PROSITE" id="PS51384">
    <property type="entry name" value="FAD_FR"/>
    <property type="match status" value="1"/>
</dbReference>
<dbReference type="PRINTS" id="PR00410">
    <property type="entry name" value="PHEHYDRXLASE"/>
</dbReference>
<gene>
    <name evidence="5" type="ORF">DKT69_18955</name>
</gene>
<dbReference type="PANTHER" id="PTHR47354">
    <property type="entry name" value="NADH OXIDOREDUCTASE HCR"/>
    <property type="match status" value="1"/>
</dbReference>
<dbReference type="RefSeq" id="WP_109802860.1">
    <property type="nucleotide sequence ID" value="NZ_QGKS01000253.1"/>
</dbReference>
<keyword evidence="2" id="KW-0479">Metal-binding</keyword>
<dbReference type="Gene3D" id="3.40.50.80">
    <property type="entry name" value="Nucleotide-binding domain of ferredoxin-NADP reductase (FNR) module"/>
    <property type="match status" value="1"/>
</dbReference>
<evidence type="ECO:0000256" key="2">
    <source>
        <dbReference type="ARBA" id="ARBA00022714"/>
    </source>
</evidence>
<evidence type="ECO:0000259" key="4">
    <source>
        <dbReference type="PROSITE" id="PS51384"/>
    </source>
</evidence>
<dbReference type="GO" id="GO:0016491">
    <property type="term" value="F:oxidoreductase activity"/>
    <property type="evidence" value="ECO:0007669"/>
    <property type="project" value="InterPro"/>
</dbReference>
<comment type="cofactor">
    <cofactor evidence="1">
        <name>FAD</name>
        <dbReference type="ChEBI" id="CHEBI:57692"/>
    </cofactor>
</comment>
<protein>
    <submittedName>
        <fullName evidence="5">Oxidoreductase</fullName>
    </submittedName>
</protein>
<dbReference type="Proteomes" id="UP000246050">
    <property type="component" value="Unassembled WGS sequence"/>
</dbReference>
<feature type="domain" description="FAD-binding FR-type" evidence="4">
    <location>
        <begin position="155"/>
        <end position="255"/>
    </location>
</feature>
<keyword evidence="3" id="KW-0411">Iron-sulfur</keyword>
<dbReference type="InterPro" id="IPR039261">
    <property type="entry name" value="FNR_nucleotide-bd"/>
</dbReference>
<dbReference type="InterPro" id="IPR001433">
    <property type="entry name" value="OxRdtase_FAD/NAD-bd"/>
</dbReference>
<keyword evidence="2" id="KW-0408">Iron</keyword>
<name>A0A317DGU8_9ACTN</name>
<organism evidence="5 6">
    <name type="scientific">Micromonospora sicca</name>
    <dbReference type="NCBI Taxonomy" id="2202420"/>
    <lineage>
        <taxon>Bacteria</taxon>
        <taxon>Bacillati</taxon>
        <taxon>Actinomycetota</taxon>
        <taxon>Actinomycetes</taxon>
        <taxon>Micromonosporales</taxon>
        <taxon>Micromonosporaceae</taxon>
        <taxon>Micromonospora</taxon>
    </lineage>
</organism>
<reference evidence="5 6" key="1">
    <citation type="submission" date="2018-05" db="EMBL/GenBank/DDBJ databases">
        <title>Micromonosporas from Atacama Desert.</title>
        <authorList>
            <person name="Carro L."/>
            <person name="Golinska P."/>
            <person name="Klenk H.-P."/>
            <person name="Goodfellow M."/>
        </authorList>
    </citation>
    <scope>NUCLEOTIDE SEQUENCE [LARGE SCALE GENOMIC DNA]</scope>
    <source>
        <strain evidence="5 6">4G51</strain>
    </source>
</reference>
<evidence type="ECO:0000256" key="3">
    <source>
        <dbReference type="ARBA" id="ARBA00023014"/>
    </source>
</evidence>
<evidence type="ECO:0000256" key="1">
    <source>
        <dbReference type="ARBA" id="ARBA00001974"/>
    </source>
</evidence>
<keyword evidence="2" id="KW-0001">2Fe-2S</keyword>
<dbReference type="Pfam" id="PF00970">
    <property type="entry name" value="FAD_binding_6"/>
    <property type="match status" value="1"/>
</dbReference>
<evidence type="ECO:0000313" key="5">
    <source>
        <dbReference type="EMBL" id="PWR13921.1"/>
    </source>
</evidence>
<dbReference type="AlphaFoldDB" id="A0A317DGU8"/>
<accession>A0A317DGU8</accession>
<dbReference type="EMBL" id="QGKS01000253">
    <property type="protein sequence ID" value="PWR13921.1"/>
    <property type="molecule type" value="Genomic_DNA"/>
</dbReference>
<dbReference type="GO" id="GO:0051537">
    <property type="term" value="F:2 iron, 2 sulfur cluster binding"/>
    <property type="evidence" value="ECO:0007669"/>
    <property type="project" value="UniProtKB-KW"/>
</dbReference>
<dbReference type="InterPro" id="IPR017927">
    <property type="entry name" value="FAD-bd_FR_type"/>
</dbReference>
<evidence type="ECO:0000313" key="6">
    <source>
        <dbReference type="Proteomes" id="UP000246050"/>
    </source>
</evidence>
<dbReference type="OrthoDB" id="3213438at2"/>
<dbReference type="Gene3D" id="2.40.30.10">
    <property type="entry name" value="Translation factors"/>
    <property type="match status" value="1"/>
</dbReference>
<dbReference type="InterPro" id="IPR050415">
    <property type="entry name" value="MRET"/>
</dbReference>
<dbReference type="SUPFAM" id="SSF63380">
    <property type="entry name" value="Riboflavin synthase domain-like"/>
    <property type="match status" value="1"/>
</dbReference>
<dbReference type="CDD" id="cd06187">
    <property type="entry name" value="O2ase_reductase_like"/>
    <property type="match status" value="1"/>
</dbReference>
<dbReference type="SUPFAM" id="SSF52343">
    <property type="entry name" value="Ferredoxin reductase-like, C-terminal NADP-linked domain"/>
    <property type="match status" value="1"/>
</dbReference>
<sequence>MTEQGTPEAVARWLSLVAADAELSPYLIGVDRDRLTEQVEKALATGTDLPYLGWSEAEHRRAESYLRRRSFWEEVEDRCPGLLPERDAPLIEAALRRLTDGPDRPEKLALLSVLGRAYRRFGLRPEHQTVIDDALRTTVPWQRIELAATRAREGPAWWPVEVLDHDLACDGVAVITVRPWRRLPYRPGQAVPVCTPRRPGRWRWLCPANAPRPDGTVELHVRAVRGGAVSTSLVHQVRPGELLHLGPPTDTGLSLHDGDLLLIAGGTGLAPLRAIVEQVAAAPDGRRVTLIVGSRDVAGLYDAITLDKLQQAHDWLTVVPAFSHDPLSEPGERGDALTVALAHHRSGQQVYVCGPPVMLAGSRLRLLAAGVPGERIHLPDRIPWR</sequence>
<dbReference type="InterPro" id="IPR008333">
    <property type="entry name" value="Cbr1-like_FAD-bd_dom"/>
</dbReference>
<comment type="caution">
    <text evidence="5">The sequence shown here is derived from an EMBL/GenBank/DDBJ whole genome shotgun (WGS) entry which is preliminary data.</text>
</comment>